<accession>A0A2T2WGJ2</accession>
<sequence length="288" mass="30992">MKTWRTGYLRFSVYTLYSLRRYGMADAEPPPLAIITGGTSGIGLAVASRLMEDGYDVIVTGRNEERGAQAINQLRSCHENQNAAFLALQSTSWSDYGKLAEMVRGRQVHAVVASAAFGLQAHVTDTDPATFLEIMSVNVAAPLYLVEVLRPRLANPSSVVLISSDAGIDGEQALGAYSVSKAALNMLGRMMALDLAPQVRVNVVCPGDTVPGMRYLLRPGESERAADDYLGWTLPPRQRLGTARDTAELVAFLVSPRSDFMVGSVTVIDGGSRAGRPDVMHPPDGKHS</sequence>
<dbReference type="Proteomes" id="UP000241848">
    <property type="component" value="Unassembled WGS sequence"/>
</dbReference>
<gene>
    <name evidence="3" type="ORF">C7B45_11265</name>
</gene>
<evidence type="ECO:0008006" key="5">
    <source>
        <dbReference type="Google" id="ProtNLM"/>
    </source>
</evidence>
<proteinExistence type="inferred from homology"/>
<dbReference type="PRINTS" id="PR00081">
    <property type="entry name" value="GDHRDH"/>
</dbReference>
<evidence type="ECO:0000256" key="2">
    <source>
        <dbReference type="ARBA" id="ARBA00023002"/>
    </source>
</evidence>
<keyword evidence="2" id="KW-0560">Oxidoreductase</keyword>
<dbReference type="AlphaFoldDB" id="A0A2T2WGJ2"/>
<reference evidence="3 4" key="1">
    <citation type="journal article" date="2014" name="BMC Genomics">
        <title>Comparison of environmental and isolate Sulfobacillus genomes reveals diverse carbon, sulfur, nitrogen, and hydrogen metabolisms.</title>
        <authorList>
            <person name="Justice N.B."/>
            <person name="Norman A."/>
            <person name="Brown C.T."/>
            <person name="Singh A."/>
            <person name="Thomas B.C."/>
            <person name="Banfield J.F."/>
        </authorList>
    </citation>
    <scope>NUCLEOTIDE SEQUENCE [LARGE SCALE GENOMIC DNA]</scope>
    <source>
        <strain evidence="3">AMDSBA3</strain>
    </source>
</reference>
<dbReference type="GO" id="GO:0016491">
    <property type="term" value="F:oxidoreductase activity"/>
    <property type="evidence" value="ECO:0007669"/>
    <property type="project" value="UniProtKB-KW"/>
</dbReference>
<dbReference type="InterPro" id="IPR036291">
    <property type="entry name" value="NAD(P)-bd_dom_sf"/>
</dbReference>
<dbReference type="Pfam" id="PF13561">
    <property type="entry name" value="adh_short_C2"/>
    <property type="match status" value="1"/>
</dbReference>
<dbReference type="EMBL" id="PXYV01000036">
    <property type="protein sequence ID" value="PSR21353.1"/>
    <property type="molecule type" value="Genomic_DNA"/>
</dbReference>
<comment type="similarity">
    <text evidence="1">Belongs to the short-chain dehydrogenases/reductases (SDR) family.</text>
</comment>
<dbReference type="InterPro" id="IPR002347">
    <property type="entry name" value="SDR_fam"/>
</dbReference>
<evidence type="ECO:0000313" key="3">
    <source>
        <dbReference type="EMBL" id="PSR21353.1"/>
    </source>
</evidence>
<dbReference type="InterPro" id="IPR020904">
    <property type="entry name" value="Sc_DH/Rdtase_CS"/>
</dbReference>
<dbReference type="PROSITE" id="PS00061">
    <property type="entry name" value="ADH_SHORT"/>
    <property type="match status" value="1"/>
</dbReference>
<dbReference type="CDD" id="cd05233">
    <property type="entry name" value="SDR_c"/>
    <property type="match status" value="1"/>
</dbReference>
<dbReference type="PANTHER" id="PTHR43477">
    <property type="entry name" value="DIHYDROANTICAPSIN 7-DEHYDROGENASE"/>
    <property type="match status" value="1"/>
</dbReference>
<dbReference type="InterPro" id="IPR051122">
    <property type="entry name" value="SDR_DHRS6-like"/>
</dbReference>
<name>A0A2T2WGJ2_9FIRM</name>
<comment type="caution">
    <text evidence="3">The sequence shown here is derived from an EMBL/GenBank/DDBJ whole genome shotgun (WGS) entry which is preliminary data.</text>
</comment>
<evidence type="ECO:0000256" key="1">
    <source>
        <dbReference type="ARBA" id="ARBA00006484"/>
    </source>
</evidence>
<dbReference type="SUPFAM" id="SSF51735">
    <property type="entry name" value="NAD(P)-binding Rossmann-fold domains"/>
    <property type="match status" value="1"/>
</dbReference>
<dbReference type="PANTHER" id="PTHR43477:SF1">
    <property type="entry name" value="DIHYDROANTICAPSIN 7-DEHYDROGENASE"/>
    <property type="match status" value="1"/>
</dbReference>
<dbReference type="Gene3D" id="3.40.50.720">
    <property type="entry name" value="NAD(P)-binding Rossmann-like Domain"/>
    <property type="match status" value="1"/>
</dbReference>
<evidence type="ECO:0000313" key="4">
    <source>
        <dbReference type="Proteomes" id="UP000241848"/>
    </source>
</evidence>
<organism evidence="3 4">
    <name type="scientific">Sulfobacillus acidophilus</name>
    <dbReference type="NCBI Taxonomy" id="53633"/>
    <lineage>
        <taxon>Bacteria</taxon>
        <taxon>Bacillati</taxon>
        <taxon>Bacillota</taxon>
        <taxon>Clostridia</taxon>
        <taxon>Eubacteriales</taxon>
        <taxon>Clostridiales Family XVII. Incertae Sedis</taxon>
        <taxon>Sulfobacillus</taxon>
    </lineage>
</organism>
<protein>
    <recommendedName>
        <fullName evidence="5">Short-chain dehydrogenase</fullName>
    </recommendedName>
</protein>